<dbReference type="RefSeq" id="WP_069364531.1">
    <property type="nucleotide sequence ID" value="NZ_CP012502.1"/>
</dbReference>
<dbReference type="PATRIC" id="fig|632773.3.peg.1139"/>
<accession>A0A1D7QTV3</accession>
<dbReference type="Gene3D" id="3.40.50.720">
    <property type="entry name" value="NAD(P)-binding Rossmann-like Domain"/>
    <property type="match status" value="1"/>
</dbReference>
<gene>
    <name evidence="2" type="ORF">BBEV_1072</name>
</gene>
<dbReference type="SUPFAM" id="SSF51735">
    <property type="entry name" value="NAD(P)-binding Rossmann-fold domains"/>
    <property type="match status" value="1"/>
</dbReference>
<dbReference type="STRING" id="632773.BBEV_1072"/>
<proteinExistence type="predicted"/>
<dbReference type="Pfam" id="PF13460">
    <property type="entry name" value="NAD_binding_10"/>
    <property type="match status" value="1"/>
</dbReference>
<evidence type="ECO:0000259" key="1">
    <source>
        <dbReference type="Pfam" id="PF13460"/>
    </source>
</evidence>
<protein>
    <submittedName>
        <fullName evidence="2">Oxidoreductase, putative</fullName>
    </submittedName>
</protein>
<dbReference type="Proteomes" id="UP000094463">
    <property type="component" value="Chromosome"/>
</dbReference>
<dbReference type="EMBL" id="CP012502">
    <property type="protein sequence ID" value="AOM82441.1"/>
    <property type="molecule type" value="Genomic_DNA"/>
</dbReference>
<dbReference type="InterPro" id="IPR051606">
    <property type="entry name" value="Polyketide_Oxido-like"/>
</dbReference>
<dbReference type="PANTHER" id="PTHR43355:SF2">
    <property type="entry name" value="FLAVIN REDUCTASE (NADPH)"/>
    <property type="match status" value="1"/>
</dbReference>
<organism evidence="2 3">
    <name type="scientific">Salisediminibacterium beveridgei</name>
    <dbReference type="NCBI Taxonomy" id="632773"/>
    <lineage>
        <taxon>Bacteria</taxon>
        <taxon>Bacillati</taxon>
        <taxon>Bacillota</taxon>
        <taxon>Bacilli</taxon>
        <taxon>Bacillales</taxon>
        <taxon>Bacillaceae</taxon>
        <taxon>Salisediminibacterium</taxon>
    </lineage>
</organism>
<name>A0A1D7QTV3_9BACI</name>
<feature type="domain" description="NAD(P)-binding" evidence="1">
    <location>
        <begin position="7"/>
        <end position="195"/>
    </location>
</feature>
<keyword evidence="3" id="KW-1185">Reference proteome</keyword>
<dbReference type="GO" id="GO:0016646">
    <property type="term" value="F:oxidoreductase activity, acting on the CH-NH group of donors, NAD or NADP as acceptor"/>
    <property type="evidence" value="ECO:0007669"/>
    <property type="project" value="TreeGrafter"/>
</dbReference>
<reference evidence="2 3" key="1">
    <citation type="submission" date="2015-08" db="EMBL/GenBank/DDBJ databases">
        <title>The complete genome sequence of Bacillus beveridgei MLTeJB.</title>
        <authorList>
            <person name="Hanson T.E."/>
            <person name="Mesa C."/>
            <person name="Basesman S.M."/>
            <person name="Oremland R.S."/>
        </authorList>
    </citation>
    <scope>NUCLEOTIDE SEQUENCE [LARGE SCALE GENOMIC DNA]</scope>
    <source>
        <strain evidence="2 3">MLTeJB</strain>
    </source>
</reference>
<evidence type="ECO:0000313" key="2">
    <source>
        <dbReference type="EMBL" id="AOM82441.1"/>
    </source>
</evidence>
<dbReference type="InterPro" id="IPR036291">
    <property type="entry name" value="NAD(P)-bd_dom_sf"/>
</dbReference>
<dbReference type="AlphaFoldDB" id="A0A1D7QTV3"/>
<dbReference type="KEGG" id="bbev:BBEV_1072"/>
<dbReference type="InterPro" id="IPR016040">
    <property type="entry name" value="NAD(P)-bd_dom"/>
</dbReference>
<dbReference type="PANTHER" id="PTHR43355">
    <property type="entry name" value="FLAVIN REDUCTASE (NADPH)"/>
    <property type="match status" value="1"/>
</dbReference>
<sequence length="210" mass="23403">MNITVLGATGRTGSKLVKSLEKDHQLTLLVRDPDKVANLELNPQVIVSGNVLNIDDLRLVIHEDTDLVISCLATDKQNTLSRMANALIARMEEFPAIRFIGIGTAGILDARHEPGKYRFQSTESKRSSTAAAEDHLALYEKLRQSQTDWTIICPTYLPDDDQERPVVFELNRLPEGVKRIGTASLARFITDHLQNSDFIHHRVGAGEGYD</sequence>
<evidence type="ECO:0000313" key="3">
    <source>
        <dbReference type="Proteomes" id="UP000094463"/>
    </source>
</evidence>